<reference evidence="11" key="1">
    <citation type="submission" date="2021-06" db="EMBL/GenBank/DDBJ databases">
        <authorList>
            <consortium name="Wellcome Sanger Institute Data Sharing"/>
        </authorList>
    </citation>
    <scope>NUCLEOTIDE SEQUENCE [LARGE SCALE GENOMIC DNA]</scope>
</reference>
<protein>
    <recommendedName>
        <fullName evidence="10">G-protein coupled receptors family 1 profile domain-containing protein</fullName>
    </recommendedName>
</protein>
<feature type="transmembrane region" description="Helical" evidence="9">
    <location>
        <begin position="321"/>
        <end position="342"/>
    </location>
</feature>
<feature type="transmembrane region" description="Helical" evidence="9">
    <location>
        <begin position="266"/>
        <end position="284"/>
    </location>
</feature>
<evidence type="ECO:0000256" key="9">
    <source>
        <dbReference type="SAM" id="Phobius"/>
    </source>
</evidence>
<feature type="domain" description="G-protein coupled receptors family 1 profile" evidence="10">
    <location>
        <begin position="21"/>
        <end position="277"/>
    </location>
</feature>
<dbReference type="InterPro" id="IPR050569">
    <property type="entry name" value="TAAR"/>
</dbReference>
<comment type="subcellular location">
    <subcellularLocation>
        <location evidence="1">Cell membrane</location>
        <topology evidence="1">Multi-pass membrane protein</topology>
    </subcellularLocation>
</comment>
<dbReference type="PANTHER" id="PTHR24249">
    <property type="entry name" value="HISTAMINE RECEPTOR-RELATED G-PROTEIN COUPLED RECEPTOR"/>
    <property type="match status" value="1"/>
</dbReference>
<feature type="transmembrane region" description="Helical" evidence="9">
    <location>
        <begin position="12"/>
        <end position="32"/>
    </location>
</feature>
<keyword evidence="3 9" id="KW-0812">Transmembrane</keyword>
<feature type="transmembrane region" description="Helical" evidence="9">
    <location>
        <begin position="296"/>
        <end position="315"/>
    </location>
</feature>
<dbReference type="PRINTS" id="PR00237">
    <property type="entry name" value="GPCRRHODOPSN"/>
</dbReference>
<feature type="transmembrane region" description="Helical" evidence="9">
    <location>
        <begin position="39"/>
        <end position="58"/>
    </location>
</feature>
<evidence type="ECO:0000256" key="5">
    <source>
        <dbReference type="ARBA" id="ARBA00023040"/>
    </source>
</evidence>
<dbReference type="PANTHER" id="PTHR24249:SF381">
    <property type="entry name" value="TRACE AMINE ASSOCIATED RECEPTOR 19P-RELATED"/>
    <property type="match status" value="1"/>
</dbReference>
<evidence type="ECO:0000256" key="6">
    <source>
        <dbReference type="ARBA" id="ARBA00023136"/>
    </source>
</evidence>
<dbReference type="Pfam" id="PF00001">
    <property type="entry name" value="7tm_1"/>
    <property type="match status" value="1"/>
</dbReference>
<dbReference type="AlphaFoldDB" id="A0A8C4RFQ8"/>
<reference evidence="11" key="2">
    <citation type="submission" date="2025-08" db="UniProtKB">
        <authorList>
            <consortium name="Ensembl"/>
        </authorList>
    </citation>
    <scope>IDENTIFICATION</scope>
</reference>
<evidence type="ECO:0000256" key="2">
    <source>
        <dbReference type="ARBA" id="ARBA00022475"/>
    </source>
</evidence>
<feature type="transmembrane region" description="Helical" evidence="9">
    <location>
        <begin position="159"/>
        <end position="188"/>
    </location>
</feature>
<evidence type="ECO:0000259" key="10">
    <source>
        <dbReference type="PROSITE" id="PS50262"/>
    </source>
</evidence>
<feature type="transmembrane region" description="Helical" evidence="9">
    <location>
        <begin position="120"/>
        <end position="147"/>
    </location>
</feature>
<evidence type="ECO:0000256" key="7">
    <source>
        <dbReference type="ARBA" id="ARBA00023170"/>
    </source>
</evidence>
<dbReference type="Ensembl" id="ENSECRT00000001488.1">
    <property type="protein sequence ID" value="ENSECRP00000001465.1"/>
    <property type="gene ID" value="ENSECRG00000001029.1"/>
</dbReference>
<dbReference type="Proteomes" id="UP000694620">
    <property type="component" value="Chromosome 3"/>
</dbReference>
<dbReference type="InterPro" id="IPR000276">
    <property type="entry name" value="GPCR_Rhodpsn"/>
</dbReference>
<keyword evidence="5" id="KW-0297">G-protein coupled receptor</keyword>
<evidence type="ECO:0000256" key="1">
    <source>
        <dbReference type="ARBA" id="ARBA00004651"/>
    </source>
</evidence>
<sequence length="387" mass="44542">METEGRVKNYMVLLDNGNICGNLALIISILHFKQLRTPSNILILSMAFADFIVGAFNMPVHLLKTTEVYWYKSRLLCFSYNFTATSIANISVFHLLLLAGDRYYAVCYPLFYFIKVTFKVILISVAIVWSFSAFYTFVQTCFLAFTYCKASTTKNEVNIVSVLLFFDLLITFILPFLIIVCIYAKIFFVAKRHAKAMQSAAAQGESGEQTRMKGFQKTQYKAAKTISIVIGVFVSCCLPIYLYGFLQSLDFFVFSNETWNLLYELSFFNSAFNPMIYGFFYPWFWKAFKIIVTCKIFQPGSSSIHLFSTFVYFSRRKESKTFMLIVAAFVHNYPSSAAFSLLHRTKTSCLKKFSLRLTYLVSFLSKFGHTVILRVEQSENCMPVLYL</sequence>
<name>A0A8C4RFQ8_ERPCA</name>
<organism evidence="11 12">
    <name type="scientific">Erpetoichthys calabaricus</name>
    <name type="common">Rope fish</name>
    <name type="synonym">Calamoichthys calabaricus</name>
    <dbReference type="NCBI Taxonomy" id="27687"/>
    <lineage>
        <taxon>Eukaryota</taxon>
        <taxon>Metazoa</taxon>
        <taxon>Chordata</taxon>
        <taxon>Craniata</taxon>
        <taxon>Vertebrata</taxon>
        <taxon>Euteleostomi</taxon>
        <taxon>Actinopterygii</taxon>
        <taxon>Polypteriformes</taxon>
        <taxon>Polypteridae</taxon>
        <taxon>Erpetoichthys</taxon>
    </lineage>
</organism>
<dbReference type="Gene3D" id="1.20.1070.10">
    <property type="entry name" value="Rhodopsin 7-helix transmembrane proteins"/>
    <property type="match status" value="1"/>
</dbReference>
<keyword evidence="6 9" id="KW-0472">Membrane</keyword>
<dbReference type="GO" id="GO:0005886">
    <property type="term" value="C:plasma membrane"/>
    <property type="evidence" value="ECO:0007669"/>
    <property type="project" value="UniProtKB-SubCell"/>
</dbReference>
<evidence type="ECO:0000313" key="11">
    <source>
        <dbReference type="Ensembl" id="ENSECRP00000001465.1"/>
    </source>
</evidence>
<reference evidence="11" key="3">
    <citation type="submission" date="2025-09" db="UniProtKB">
        <authorList>
            <consortium name="Ensembl"/>
        </authorList>
    </citation>
    <scope>IDENTIFICATION</scope>
</reference>
<keyword evidence="4 9" id="KW-1133">Transmembrane helix</keyword>
<keyword evidence="2" id="KW-1003">Cell membrane</keyword>
<evidence type="ECO:0000256" key="3">
    <source>
        <dbReference type="ARBA" id="ARBA00022692"/>
    </source>
</evidence>
<feature type="transmembrane region" description="Helical" evidence="9">
    <location>
        <begin position="226"/>
        <end position="246"/>
    </location>
</feature>
<dbReference type="GeneTree" id="ENSGT00950000182934"/>
<dbReference type="PROSITE" id="PS50262">
    <property type="entry name" value="G_PROTEIN_RECEP_F1_2"/>
    <property type="match status" value="1"/>
</dbReference>
<evidence type="ECO:0000313" key="12">
    <source>
        <dbReference type="Proteomes" id="UP000694620"/>
    </source>
</evidence>
<evidence type="ECO:0000256" key="8">
    <source>
        <dbReference type="ARBA" id="ARBA00023224"/>
    </source>
</evidence>
<keyword evidence="7" id="KW-0675">Receptor</keyword>
<keyword evidence="12" id="KW-1185">Reference proteome</keyword>
<proteinExistence type="predicted"/>
<accession>A0A8C4RFQ8</accession>
<dbReference type="InterPro" id="IPR017452">
    <property type="entry name" value="GPCR_Rhodpsn_7TM"/>
</dbReference>
<keyword evidence="8" id="KW-0807">Transducer</keyword>
<evidence type="ECO:0000256" key="4">
    <source>
        <dbReference type="ARBA" id="ARBA00022989"/>
    </source>
</evidence>
<feature type="transmembrane region" description="Helical" evidence="9">
    <location>
        <begin position="78"/>
        <end position="99"/>
    </location>
</feature>
<dbReference type="GO" id="GO:0001594">
    <property type="term" value="F:trace-amine receptor activity"/>
    <property type="evidence" value="ECO:0007669"/>
    <property type="project" value="TreeGrafter"/>
</dbReference>
<dbReference type="SMART" id="SM01381">
    <property type="entry name" value="7TM_GPCR_Srsx"/>
    <property type="match status" value="1"/>
</dbReference>
<dbReference type="SUPFAM" id="SSF81321">
    <property type="entry name" value="Family A G protein-coupled receptor-like"/>
    <property type="match status" value="1"/>
</dbReference>